<proteinExistence type="predicted"/>
<keyword evidence="2" id="KW-1185">Reference proteome</keyword>
<reference evidence="1 2" key="1">
    <citation type="journal article" date="2014" name="Nat. Genet.">
        <title>Genome and transcriptome of the porcine whipworm Trichuris suis.</title>
        <authorList>
            <person name="Jex A.R."/>
            <person name="Nejsum P."/>
            <person name="Schwarz E.M."/>
            <person name="Hu L."/>
            <person name="Young N.D."/>
            <person name="Hall R.S."/>
            <person name="Korhonen P.K."/>
            <person name="Liao S."/>
            <person name="Thamsborg S."/>
            <person name="Xia J."/>
            <person name="Xu P."/>
            <person name="Wang S."/>
            <person name="Scheerlinck J.P."/>
            <person name="Hofmann A."/>
            <person name="Sternberg P.W."/>
            <person name="Wang J."/>
            <person name="Gasser R.B."/>
        </authorList>
    </citation>
    <scope>NUCLEOTIDE SEQUENCE [LARGE SCALE GENOMIC DNA]</scope>
    <source>
        <strain evidence="1">DCEP-RM93M</strain>
    </source>
</reference>
<protein>
    <submittedName>
        <fullName evidence="1">Uncharacterized protein</fullName>
    </submittedName>
</protein>
<name>A0A085MNI9_9BILA</name>
<sequence length="60" mass="7028">MPRRYTERKIIFSQSVNGILPVETFVMLSLTPTQTYSRDTYKAEQKLAGEKDDCLNKQTW</sequence>
<evidence type="ECO:0000313" key="2">
    <source>
        <dbReference type="Proteomes" id="UP000030764"/>
    </source>
</evidence>
<accession>A0A085MNI9</accession>
<dbReference type="AlphaFoldDB" id="A0A085MNI9"/>
<dbReference type="EMBL" id="KL363183">
    <property type="protein sequence ID" value="KFD58785.1"/>
    <property type="molecule type" value="Genomic_DNA"/>
</dbReference>
<dbReference type="Proteomes" id="UP000030764">
    <property type="component" value="Unassembled WGS sequence"/>
</dbReference>
<organism evidence="1 2">
    <name type="scientific">Trichuris suis</name>
    <name type="common">pig whipworm</name>
    <dbReference type="NCBI Taxonomy" id="68888"/>
    <lineage>
        <taxon>Eukaryota</taxon>
        <taxon>Metazoa</taxon>
        <taxon>Ecdysozoa</taxon>
        <taxon>Nematoda</taxon>
        <taxon>Enoplea</taxon>
        <taxon>Dorylaimia</taxon>
        <taxon>Trichinellida</taxon>
        <taxon>Trichuridae</taxon>
        <taxon>Trichuris</taxon>
    </lineage>
</organism>
<gene>
    <name evidence="1" type="ORF">M513_00478</name>
</gene>
<evidence type="ECO:0000313" key="1">
    <source>
        <dbReference type="EMBL" id="KFD58785.1"/>
    </source>
</evidence>